<proteinExistence type="predicted"/>
<evidence type="ECO:0000256" key="1">
    <source>
        <dbReference type="SAM" id="MobiDB-lite"/>
    </source>
</evidence>
<dbReference type="RefSeq" id="WP_203941906.1">
    <property type="nucleotide sequence ID" value="NZ_BAAAGJ010000008.1"/>
</dbReference>
<feature type="region of interest" description="Disordered" evidence="1">
    <location>
        <begin position="1"/>
        <end position="21"/>
    </location>
</feature>
<reference evidence="3" key="1">
    <citation type="submission" date="2021-01" db="EMBL/GenBank/DDBJ databases">
        <title>Whole genome shotgun sequence of Spirilliplanes yamanashiensis NBRC 15828.</title>
        <authorList>
            <person name="Komaki H."/>
            <person name="Tamura T."/>
        </authorList>
    </citation>
    <scope>NUCLEOTIDE SEQUENCE</scope>
    <source>
        <strain evidence="3">NBRC 15828</strain>
    </source>
</reference>
<keyword evidence="2" id="KW-0472">Membrane</keyword>
<keyword evidence="2" id="KW-0812">Transmembrane</keyword>
<gene>
    <name evidence="3" type="ORF">Sya03_60950</name>
</gene>
<evidence type="ECO:0000256" key="2">
    <source>
        <dbReference type="SAM" id="Phobius"/>
    </source>
</evidence>
<evidence type="ECO:0000313" key="3">
    <source>
        <dbReference type="EMBL" id="GIJ06743.1"/>
    </source>
</evidence>
<protein>
    <recommendedName>
        <fullName evidence="5">Cell wall-active antibiotics response LiaF-like C-terminal domain-containing protein</fullName>
    </recommendedName>
</protein>
<evidence type="ECO:0008006" key="5">
    <source>
        <dbReference type="Google" id="ProtNLM"/>
    </source>
</evidence>
<dbReference type="Proteomes" id="UP000652013">
    <property type="component" value="Unassembled WGS sequence"/>
</dbReference>
<keyword evidence="4" id="KW-1185">Reference proteome</keyword>
<sequence>MTAVTDRPATTAAPVPSTATRPREGVRWSRLIAGVLIVAVGAGWFLDQLGVSVPWRLAPAAGLVVVGAALLVAREGRGLLIGTGVVLAAAALLAPLPTGHFAGPVGTRAVVPAAADWPVEATISAGELTVDLTRNPLPAGGRVTVRVGVGDLRIVVPAAGVRVDARTGLGDIRVDGRTADQGYAPVWTEGPDDADAVRLDADVAVGSIDLRHG</sequence>
<name>A0A8J3YFJ4_9ACTN</name>
<dbReference type="EMBL" id="BOOY01000046">
    <property type="protein sequence ID" value="GIJ06743.1"/>
    <property type="molecule type" value="Genomic_DNA"/>
</dbReference>
<feature type="transmembrane region" description="Helical" evidence="2">
    <location>
        <begin position="79"/>
        <end position="96"/>
    </location>
</feature>
<accession>A0A8J3YFJ4</accession>
<organism evidence="3 4">
    <name type="scientific">Spirilliplanes yamanashiensis</name>
    <dbReference type="NCBI Taxonomy" id="42233"/>
    <lineage>
        <taxon>Bacteria</taxon>
        <taxon>Bacillati</taxon>
        <taxon>Actinomycetota</taxon>
        <taxon>Actinomycetes</taxon>
        <taxon>Micromonosporales</taxon>
        <taxon>Micromonosporaceae</taxon>
        <taxon>Spirilliplanes</taxon>
    </lineage>
</organism>
<comment type="caution">
    <text evidence="3">The sequence shown here is derived from an EMBL/GenBank/DDBJ whole genome shotgun (WGS) entry which is preliminary data.</text>
</comment>
<evidence type="ECO:0000313" key="4">
    <source>
        <dbReference type="Proteomes" id="UP000652013"/>
    </source>
</evidence>
<feature type="transmembrane region" description="Helical" evidence="2">
    <location>
        <begin position="28"/>
        <end position="46"/>
    </location>
</feature>
<feature type="transmembrane region" description="Helical" evidence="2">
    <location>
        <begin position="52"/>
        <end position="72"/>
    </location>
</feature>
<feature type="compositionally biased region" description="Low complexity" evidence="1">
    <location>
        <begin position="7"/>
        <end position="20"/>
    </location>
</feature>
<dbReference type="AlphaFoldDB" id="A0A8J3YFJ4"/>
<keyword evidence="2" id="KW-1133">Transmembrane helix</keyword>